<organism evidence="1 2">
    <name type="scientific">Rhodocollybia butyracea</name>
    <dbReference type="NCBI Taxonomy" id="206335"/>
    <lineage>
        <taxon>Eukaryota</taxon>
        <taxon>Fungi</taxon>
        <taxon>Dikarya</taxon>
        <taxon>Basidiomycota</taxon>
        <taxon>Agaricomycotina</taxon>
        <taxon>Agaricomycetes</taxon>
        <taxon>Agaricomycetidae</taxon>
        <taxon>Agaricales</taxon>
        <taxon>Marasmiineae</taxon>
        <taxon>Omphalotaceae</taxon>
        <taxon>Rhodocollybia</taxon>
    </lineage>
</organism>
<proteinExistence type="predicted"/>
<dbReference type="EMBL" id="JADNRY010000188">
    <property type="protein sequence ID" value="KAF9061860.1"/>
    <property type="molecule type" value="Genomic_DNA"/>
</dbReference>
<sequence length="106" mass="12706">PPQPMLKCEEALDYVYLLEFDILQDTREDVQQQKWATPGNRLIMMEFFKLIQAEEELNHHDLHVEIQHLITNMADEEREILDKAEELQLENPAFALQLWSYWNEHG</sequence>
<keyword evidence="2" id="KW-1185">Reference proteome</keyword>
<comment type="caution">
    <text evidence="1">The sequence shown here is derived from an EMBL/GenBank/DDBJ whole genome shotgun (WGS) entry which is preliminary data.</text>
</comment>
<evidence type="ECO:0000313" key="1">
    <source>
        <dbReference type="EMBL" id="KAF9061860.1"/>
    </source>
</evidence>
<gene>
    <name evidence="1" type="ORF">BDP27DRAFT_1140403</name>
</gene>
<dbReference type="OrthoDB" id="2676448at2759"/>
<feature type="non-terminal residue" evidence="1">
    <location>
        <position position="1"/>
    </location>
</feature>
<dbReference type="AlphaFoldDB" id="A0A9P5TZT0"/>
<dbReference type="Proteomes" id="UP000772434">
    <property type="component" value="Unassembled WGS sequence"/>
</dbReference>
<evidence type="ECO:0000313" key="2">
    <source>
        <dbReference type="Proteomes" id="UP000772434"/>
    </source>
</evidence>
<name>A0A9P5TZT0_9AGAR</name>
<feature type="non-terminal residue" evidence="1">
    <location>
        <position position="106"/>
    </location>
</feature>
<protein>
    <submittedName>
        <fullName evidence="1">Uncharacterized protein</fullName>
    </submittedName>
</protein>
<reference evidence="1" key="1">
    <citation type="submission" date="2020-11" db="EMBL/GenBank/DDBJ databases">
        <authorList>
            <consortium name="DOE Joint Genome Institute"/>
            <person name="Ahrendt S."/>
            <person name="Riley R."/>
            <person name="Andreopoulos W."/>
            <person name="Labutti K."/>
            <person name="Pangilinan J."/>
            <person name="Ruiz-Duenas F.J."/>
            <person name="Barrasa J.M."/>
            <person name="Sanchez-Garcia M."/>
            <person name="Camarero S."/>
            <person name="Miyauchi S."/>
            <person name="Serrano A."/>
            <person name="Linde D."/>
            <person name="Babiker R."/>
            <person name="Drula E."/>
            <person name="Ayuso-Fernandez I."/>
            <person name="Pacheco R."/>
            <person name="Padilla G."/>
            <person name="Ferreira P."/>
            <person name="Barriuso J."/>
            <person name="Kellner H."/>
            <person name="Castanera R."/>
            <person name="Alfaro M."/>
            <person name="Ramirez L."/>
            <person name="Pisabarro A.G."/>
            <person name="Kuo A."/>
            <person name="Tritt A."/>
            <person name="Lipzen A."/>
            <person name="He G."/>
            <person name="Yan M."/>
            <person name="Ng V."/>
            <person name="Cullen D."/>
            <person name="Martin F."/>
            <person name="Rosso M.-N."/>
            <person name="Henrissat B."/>
            <person name="Hibbett D."/>
            <person name="Martinez A.T."/>
            <person name="Grigoriev I.V."/>
        </authorList>
    </citation>
    <scope>NUCLEOTIDE SEQUENCE</scope>
    <source>
        <strain evidence="1">AH 40177</strain>
    </source>
</reference>
<accession>A0A9P5TZT0</accession>